<keyword evidence="2 7" id="KW-0813">Transport</keyword>
<feature type="transmembrane region" description="Helical" evidence="7">
    <location>
        <begin position="222"/>
        <end position="241"/>
    </location>
</feature>
<evidence type="ECO:0000259" key="8">
    <source>
        <dbReference type="PROSITE" id="PS50928"/>
    </source>
</evidence>
<dbReference type="PROSITE" id="PS50928">
    <property type="entry name" value="ABC_TM1"/>
    <property type="match status" value="1"/>
</dbReference>
<evidence type="ECO:0000256" key="3">
    <source>
        <dbReference type="ARBA" id="ARBA00022475"/>
    </source>
</evidence>
<evidence type="ECO:0000256" key="1">
    <source>
        <dbReference type="ARBA" id="ARBA00004651"/>
    </source>
</evidence>
<evidence type="ECO:0000313" key="10">
    <source>
        <dbReference type="Proteomes" id="UP000293142"/>
    </source>
</evidence>
<keyword evidence="5 7" id="KW-1133">Transmembrane helix</keyword>
<dbReference type="GO" id="GO:0005886">
    <property type="term" value="C:plasma membrane"/>
    <property type="evidence" value="ECO:0007669"/>
    <property type="project" value="UniProtKB-SubCell"/>
</dbReference>
<dbReference type="PANTHER" id="PTHR30193">
    <property type="entry name" value="ABC TRANSPORTER PERMEASE PROTEIN"/>
    <property type="match status" value="1"/>
</dbReference>
<comment type="similarity">
    <text evidence="7">Belongs to the binding-protein-dependent transport system permease family.</text>
</comment>
<evidence type="ECO:0000313" key="9">
    <source>
        <dbReference type="EMBL" id="TBL75168.1"/>
    </source>
</evidence>
<feature type="domain" description="ABC transmembrane type-1" evidence="8">
    <location>
        <begin position="92"/>
        <end position="303"/>
    </location>
</feature>
<dbReference type="CDD" id="cd06261">
    <property type="entry name" value="TM_PBP2"/>
    <property type="match status" value="1"/>
</dbReference>
<keyword evidence="10" id="KW-1185">Reference proteome</keyword>
<feature type="transmembrane region" description="Helical" evidence="7">
    <location>
        <begin position="177"/>
        <end position="201"/>
    </location>
</feature>
<dbReference type="OrthoDB" id="9788108at2"/>
<protein>
    <submittedName>
        <fullName evidence="9">Sugar ABC transporter permease</fullName>
    </submittedName>
</protein>
<keyword evidence="3" id="KW-1003">Cell membrane</keyword>
<name>A0A4Q9DPL9_9BACL</name>
<feature type="transmembrane region" description="Helical" evidence="7">
    <location>
        <begin position="129"/>
        <end position="150"/>
    </location>
</feature>
<evidence type="ECO:0000256" key="4">
    <source>
        <dbReference type="ARBA" id="ARBA00022692"/>
    </source>
</evidence>
<dbReference type="InterPro" id="IPR000515">
    <property type="entry name" value="MetI-like"/>
</dbReference>
<gene>
    <name evidence="9" type="ORF">EYB31_24515</name>
</gene>
<sequence length="319" mass="35957">MKPKNPLTFRHRNDKTILQGGFISLAKLNTKYIGLIFISPWLIGFLSFQLYPLVASFIYSFTDYSVLRSAKFIAFDNYIRMFKIDKDFLHSLKVTFSYALMAVPGKLGFALIVALLLNIKIKGMSFYRTLFYLPSILGGSVALSALWRLMFMKDGIVNNMLQSMGIPTPDWLGDPHIALFTISSLEVWQFGSSMVLFLAALKQIPQELYEAAKVDGASWASNFFRITIPLITPIIFFNLIMQTLHALQAFTSAFVITGGGPLKSTYLVGMKLYNEGFNNFKMGYASAISWVLFAIILLVTLLIFKSSDTWVHYNDKEGA</sequence>
<evidence type="ECO:0000256" key="6">
    <source>
        <dbReference type="ARBA" id="ARBA00023136"/>
    </source>
</evidence>
<dbReference type="GO" id="GO:0055085">
    <property type="term" value="P:transmembrane transport"/>
    <property type="evidence" value="ECO:0007669"/>
    <property type="project" value="InterPro"/>
</dbReference>
<reference evidence="9 10" key="1">
    <citation type="submission" date="2019-02" db="EMBL/GenBank/DDBJ databases">
        <title>Paenibacillus sp. nov., isolated from surface-sterilized tissue of Thalictrum simplex L.</title>
        <authorList>
            <person name="Tuo L."/>
        </authorList>
    </citation>
    <scope>NUCLEOTIDE SEQUENCE [LARGE SCALE GENOMIC DNA]</scope>
    <source>
        <strain evidence="9 10">N2SHLJ1</strain>
    </source>
</reference>
<dbReference type="AlphaFoldDB" id="A0A4Q9DPL9"/>
<proteinExistence type="inferred from homology"/>
<dbReference type="InterPro" id="IPR035906">
    <property type="entry name" value="MetI-like_sf"/>
</dbReference>
<keyword evidence="4 7" id="KW-0812">Transmembrane</keyword>
<dbReference type="Pfam" id="PF00528">
    <property type="entry name" value="BPD_transp_1"/>
    <property type="match status" value="1"/>
</dbReference>
<dbReference type="Proteomes" id="UP000293142">
    <property type="component" value="Unassembled WGS sequence"/>
</dbReference>
<comment type="caution">
    <text evidence="9">The sequence shown here is derived from an EMBL/GenBank/DDBJ whole genome shotgun (WGS) entry which is preliminary data.</text>
</comment>
<comment type="subcellular location">
    <subcellularLocation>
        <location evidence="1 7">Cell membrane</location>
        <topology evidence="1 7">Multi-pass membrane protein</topology>
    </subcellularLocation>
</comment>
<feature type="transmembrane region" description="Helical" evidence="7">
    <location>
        <begin position="32"/>
        <end position="59"/>
    </location>
</feature>
<accession>A0A4Q9DPL9</accession>
<evidence type="ECO:0000256" key="7">
    <source>
        <dbReference type="RuleBase" id="RU363032"/>
    </source>
</evidence>
<feature type="transmembrane region" description="Helical" evidence="7">
    <location>
        <begin position="282"/>
        <end position="304"/>
    </location>
</feature>
<feature type="transmembrane region" description="Helical" evidence="7">
    <location>
        <begin position="96"/>
        <end position="117"/>
    </location>
</feature>
<dbReference type="SUPFAM" id="SSF160964">
    <property type="entry name" value="MalF N-terminal region-like"/>
    <property type="match status" value="1"/>
</dbReference>
<keyword evidence="6 7" id="KW-0472">Membrane</keyword>
<dbReference type="Gene3D" id="1.10.3720.10">
    <property type="entry name" value="MetI-like"/>
    <property type="match status" value="1"/>
</dbReference>
<dbReference type="InterPro" id="IPR051393">
    <property type="entry name" value="ABC_transporter_permease"/>
</dbReference>
<evidence type="ECO:0000256" key="5">
    <source>
        <dbReference type="ARBA" id="ARBA00022989"/>
    </source>
</evidence>
<dbReference type="EMBL" id="SIRE01000018">
    <property type="protein sequence ID" value="TBL75168.1"/>
    <property type="molecule type" value="Genomic_DNA"/>
</dbReference>
<feature type="transmembrane region" description="Helical" evidence="7">
    <location>
        <begin position="247"/>
        <end position="270"/>
    </location>
</feature>
<dbReference type="SUPFAM" id="SSF161098">
    <property type="entry name" value="MetI-like"/>
    <property type="match status" value="1"/>
</dbReference>
<evidence type="ECO:0000256" key="2">
    <source>
        <dbReference type="ARBA" id="ARBA00022448"/>
    </source>
</evidence>
<organism evidence="9 10">
    <name type="scientific">Paenibacillus thalictri</name>
    <dbReference type="NCBI Taxonomy" id="2527873"/>
    <lineage>
        <taxon>Bacteria</taxon>
        <taxon>Bacillati</taxon>
        <taxon>Bacillota</taxon>
        <taxon>Bacilli</taxon>
        <taxon>Bacillales</taxon>
        <taxon>Paenibacillaceae</taxon>
        <taxon>Paenibacillus</taxon>
    </lineage>
</organism>
<dbReference type="PANTHER" id="PTHR30193:SF1">
    <property type="entry name" value="ABC TRANSPORTER PERMEASE PROTEIN YESP-RELATED"/>
    <property type="match status" value="1"/>
</dbReference>